<reference evidence="1 2" key="2">
    <citation type="submission" date="2020-07" db="EMBL/GenBank/DDBJ databases">
        <title>Genome assembly of wild tea tree DASZ reveals pedigree and selection history of tea varieties.</title>
        <authorList>
            <person name="Zhang W."/>
        </authorList>
    </citation>
    <scope>NUCLEOTIDE SEQUENCE [LARGE SCALE GENOMIC DNA]</scope>
    <source>
        <strain evidence="2">cv. G240</strain>
        <tissue evidence="1">Leaf</tissue>
    </source>
</reference>
<keyword evidence="2" id="KW-1185">Reference proteome</keyword>
<name>A0A7J7FUU7_CAMSI</name>
<sequence>MVKPGHFDFEEQYQQYHLTSGGSEILPSWVEQLYMEQEQMQMVERNGEKRNEVFDEPYALNSLNYRYGSVVEETDSTLSDKHALTKRIKKALFSDEAMI</sequence>
<dbReference type="AlphaFoldDB" id="A0A7J7FUU7"/>
<gene>
    <name evidence="1" type="ORF">HYC85_031679</name>
</gene>
<evidence type="ECO:0000313" key="1">
    <source>
        <dbReference type="EMBL" id="KAF5930806.1"/>
    </source>
</evidence>
<protein>
    <submittedName>
        <fullName evidence="1">Uncharacterized protein</fullName>
    </submittedName>
</protein>
<accession>A0A7J7FUU7</accession>
<reference evidence="2" key="1">
    <citation type="journal article" date="2020" name="Nat. Commun.">
        <title>Genome assembly of wild tea tree DASZ reveals pedigree and selection history of tea varieties.</title>
        <authorList>
            <person name="Zhang W."/>
            <person name="Zhang Y."/>
            <person name="Qiu H."/>
            <person name="Guo Y."/>
            <person name="Wan H."/>
            <person name="Zhang X."/>
            <person name="Scossa F."/>
            <person name="Alseekh S."/>
            <person name="Zhang Q."/>
            <person name="Wang P."/>
            <person name="Xu L."/>
            <person name="Schmidt M.H."/>
            <person name="Jia X."/>
            <person name="Li D."/>
            <person name="Zhu A."/>
            <person name="Guo F."/>
            <person name="Chen W."/>
            <person name="Ni D."/>
            <person name="Usadel B."/>
            <person name="Fernie A.R."/>
            <person name="Wen W."/>
        </authorList>
    </citation>
    <scope>NUCLEOTIDE SEQUENCE [LARGE SCALE GENOMIC DNA]</scope>
    <source>
        <strain evidence="2">cv. G240</strain>
    </source>
</reference>
<organism evidence="1 2">
    <name type="scientific">Camellia sinensis</name>
    <name type="common">Tea plant</name>
    <name type="synonym">Thea sinensis</name>
    <dbReference type="NCBI Taxonomy" id="4442"/>
    <lineage>
        <taxon>Eukaryota</taxon>
        <taxon>Viridiplantae</taxon>
        <taxon>Streptophyta</taxon>
        <taxon>Embryophyta</taxon>
        <taxon>Tracheophyta</taxon>
        <taxon>Spermatophyta</taxon>
        <taxon>Magnoliopsida</taxon>
        <taxon>eudicotyledons</taxon>
        <taxon>Gunneridae</taxon>
        <taxon>Pentapetalae</taxon>
        <taxon>asterids</taxon>
        <taxon>Ericales</taxon>
        <taxon>Theaceae</taxon>
        <taxon>Camellia</taxon>
    </lineage>
</organism>
<comment type="caution">
    <text evidence="1">The sequence shown here is derived from an EMBL/GenBank/DDBJ whole genome shotgun (WGS) entry which is preliminary data.</text>
</comment>
<proteinExistence type="predicted"/>
<evidence type="ECO:0000313" key="2">
    <source>
        <dbReference type="Proteomes" id="UP000593564"/>
    </source>
</evidence>
<dbReference type="EMBL" id="JACBKZ010000015">
    <property type="protein sequence ID" value="KAF5930806.1"/>
    <property type="molecule type" value="Genomic_DNA"/>
</dbReference>
<dbReference type="Proteomes" id="UP000593564">
    <property type="component" value="Unassembled WGS sequence"/>
</dbReference>